<evidence type="ECO:0000259" key="6">
    <source>
        <dbReference type="Pfam" id="PF00441"/>
    </source>
</evidence>
<protein>
    <submittedName>
        <fullName evidence="7">Acyl-CoA dehydrogenase family protein</fullName>
    </submittedName>
</protein>
<gene>
    <name evidence="7" type="ORF">GCM10009547_19130</name>
</gene>
<sequence length="338" mass="34857">MTVDAELIADLRGAVRDVCTDLGGPAAVRTLEPGRAWSEKAWSVLSTQVGIGALGLPESVDGIGGLAEIAAVAEELGAALLPVPFLTSTVMTGQVLARCDVPEVLAEVAAGSATAVLASVVDGVAAVVPDGAGARWLVASEGDALGLVDLTADGVVVEPLPSLDLSRPTARVSFPTAARTALDVDAAAVLAPASALTRVAVAAESLGGAQRCLDTTVSYVKERRQFGRVIGSFQAVKHTLADLLVQVEMARSAVDRAVEVATTSPDDLDALVEASLVAQIWCSDTYRLVSAEAVQLHGGIGFTWEHDVHLYFRRARANATLLGPVTAARESLAAHLAW</sequence>
<dbReference type="Pfam" id="PF00441">
    <property type="entry name" value="Acyl-CoA_dh_1"/>
    <property type="match status" value="1"/>
</dbReference>
<keyword evidence="5" id="KW-0560">Oxidoreductase</keyword>
<comment type="cofactor">
    <cofactor evidence="1">
        <name>FAD</name>
        <dbReference type="ChEBI" id="CHEBI:57692"/>
    </cofactor>
</comment>
<dbReference type="InterPro" id="IPR037069">
    <property type="entry name" value="AcylCoA_DH/ox_N_sf"/>
</dbReference>
<dbReference type="InterPro" id="IPR009075">
    <property type="entry name" value="AcylCo_DH/oxidase_C"/>
</dbReference>
<evidence type="ECO:0000256" key="4">
    <source>
        <dbReference type="ARBA" id="ARBA00022827"/>
    </source>
</evidence>
<keyword evidence="3" id="KW-0285">Flavoprotein</keyword>
<evidence type="ECO:0000256" key="1">
    <source>
        <dbReference type="ARBA" id="ARBA00001974"/>
    </source>
</evidence>
<accession>A0ABN1GR86</accession>
<evidence type="ECO:0000256" key="3">
    <source>
        <dbReference type="ARBA" id="ARBA00022630"/>
    </source>
</evidence>
<proteinExistence type="inferred from homology"/>
<keyword evidence="8" id="KW-1185">Reference proteome</keyword>
<dbReference type="PANTHER" id="PTHR43884:SF20">
    <property type="entry name" value="ACYL-COA DEHYDROGENASE FADE28"/>
    <property type="match status" value="1"/>
</dbReference>
<comment type="caution">
    <text evidence="7">The sequence shown here is derived from an EMBL/GenBank/DDBJ whole genome shotgun (WGS) entry which is preliminary data.</text>
</comment>
<keyword evidence="4" id="KW-0274">FAD</keyword>
<feature type="domain" description="Acyl-CoA dehydrogenase/oxidase C-terminal" evidence="6">
    <location>
        <begin position="196"/>
        <end position="336"/>
    </location>
</feature>
<organism evidence="7 8">
    <name type="scientific">Sporichthya brevicatena</name>
    <dbReference type="NCBI Taxonomy" id="171442"/>
    <lineage>
        <taxon>Bacteria</taxon>
        <taxon>Bacillati</taxon>
        <taxon>Actinomycetota</taxon>
        <taxon>Actinomycetes</taxon>
        <taxon>Sporichthyales</taxon>
        <taxon>Sporichthyaceae</taxon>
        <taxon>Sporichthya</taxon>
    </lineage>
</organism>
<comment type="similarity">
    <text evidence="2">Belongs to the acyl-CoA dehydrogenase family.</text>
</comment>
<dbReference type="InterPro" id="IPR009100">
    <property type="entry name" value="AcylCoA_DH/oxidase_NM_dom_sf"/>
</dbReference>
<dbReference type="Proteomes" id="UP001500957">
    <property type="component" value="Unassembled WGS sequence"/>
</dbReference>
<name>A0ABN1GR86_9ACTN</name>
<dbReference type="SUPFAM" id="SSF56645">
    <property type="entry name" value="Acyl-CoA dehydrogenase NM domain-like"/>
    <property type="match status" value="1"/>
</dbReference>
<dbReference type="InterPro" id="IPR036250">
    <property type="entry name" value="AcylCo_DH-like_C"/>
</dbReference>
<dbReference type="RefSeq" id="WP_344604025.1">
    <property type="nucleotide sequence ID" value="NZ_BAAAHE010000014.1"/>
</dbReference>
<dbReference type="SUPFAM" id="SSF47203">
    <property type="entry name" value="Acyl-CoA dehydrogenase C-terminal domain-like"/>
    <property type="match status" value="1"/>
</dbReference>
<evidence type="ECO:0000313" key="8">
    <source>
        <dbReference type="Proteomes" id="UP001500957"/>
    </source>
</evidence>
<dbReference type="PANTHER" id="PTHR43884">
    <property type="entry name" value="ACYL-COA DEHYDROGENASE"/>
    <property type="match status" value="1"/>
</dbReference>
<evidence type="ECO:0000256" key="5">
    <source>
        <dbReference type="ARBA" id="ARBA00023002"/>
    </source>
</evidence>
<dbReference type="EMBL" id="BAAAHE010000014">
    <property type="protein sequence ID" value="GAA0617132.1"/>
    <property type="molecule type" value="Genomic_DNA"/>
</dbReference>
<evidence type="ECO:0000256" key="2">
    <source>
        <dbReference type="ARBA" id="ARBA00009347"/>
    </source>
</evidence>
<dbReference type="Gene3D" id="1.20.140.10">
    <property type="entry name" value="Butyryl-CoA Dehydrogenase, subunit A, domain 3"/>
    <property type="match status" value="1"/>
</dbReference>
<reference evidence="7 8" key="1">
    <citation type="journal article" date="2019" name="Int. J. Syst. Evol. Microbiol.">
        <title>The Global Catalogue of Microorganisms (GCM) 10K type strain sequencing project: providing services to taxonomists for standard genome sequencing and annotation.</title>
        <authorList>
            <consortium name="The Broad Institute Genomics Platform"/>
            <consortium name="The Broad Institute Genome Sequencing Center for Infectious Disease"/>
            <person name="Wu L."/>
            <person name="Ma J."/>
        </authorList>
    </citation>
    <scope>NUCLEOTIDE SEQUENCE [LARGE SCALE GENOMIC DNA]</scope>
    <source>
        <strain evidence="7 8">JCM 10671</strain>
    </source>
</reference>
<evidence type="ECO:0000313" key="7">
    <source>
        <dbReference type="EMBL" id="GAA0617132.1"/>
    </source>
</evidence>
<dbReference type="Gene3D" id="1.10.540.10">
    <property type="entry name" value="Acyl-CoA dehydrogenase/oxidase, N-terminal domain"/>
    <property type="match status" value="1"/>
</dbReference>